<organism evidence="2 3">
    <name type="scientific">Pseudoalteromonas phenolica</name>
    <dbReference type="NCBI Taxonomy" id="161398"/>
    <lineage>
        <taxon>Bacteria</taxon>
        <taxon>Pseudomonadati</taxon>
        <taxon>Pseudomonadota</taxon>
        <taxon>Gammaproteobacteria</taxon>
        <taxon>Alteromonadales</taxon>
        <taxon>Pseudoalteromonadaceae</taxon>
        <taxon>Pseudoalteromonas</taxon>
    </lineage>
</organism>
<accession>A0A0S2JZP5</accession>
<gene>
    <name evidence="2" type="ORF">PP2015_1068</name>
</gene>
<dbReference type="AlphaFoldDB" id="A0A0S2JZP5"/>
<dbReference type="InterPro" id="IPR023346">
    <property type="entry name" value="Lysozyme-like_dom_sf"/>
</dbReference>
<dbReference type="GO" id="GO:0006032">
    <property type="term" value="P:chitin catabolic process"/>
    <property type="evidence" value="ECO:0007669"/>
    <property type="project" value="InterPro"/>
</dbReference>
<keyword evidence="3" id="KW-1185">Reference proteome</keyword>
<dbReference type="KEGG" id="pphe:PP2015_1068"/>
<evidence type="ECO:0000313" key="2">
    <source>
        <dbReference type="EMBL" id="ALO41584.1"/>
    </source>
</evidence>
<dbReference type="Pfam" id="PF00182">
    <property type="entry name" value="Glyco_hydro_19"/>
    <property type="match status" value="1"/>
</dbReference>
<dbReference type="InterPro" id="IPR000726">
    <property type="entry name" value="Glyco_hydro_19_cat"/>
</dbReference>
<dbReference type="EMBL" id="CP013187">
    <property type="protein sequence ID" value="ALO41584.1"/>
    <property type="molecule type" value="Genomic_DNA"/>
</dbReference>
<proteinExistence type="predicted"/>
<dbReference type="SUPFAM" id="SSF53955">
    <property type="entry name" value="Lysozyme-like"/>
    <property type="match status" value="1"/>
</dbReference>
<evidence type="ECO:0000259" key="1">
    <source>
        <dbReference type="Pfam" id="PF00182"/>
    </source>
</evidence>
<dbReference type="GO" id="GO:0004568">
    <property type="term" value="F:chitinase activity"/>
    <property type="evidence" value="ECO:0007669"/>
    <property type="project" value="InterPro"/>
</dbReference>
<dbReference type="PANTHER" id="PTHR34408:SF1">
    <property type="entry name" value="GLYCOSYL HYDROLASE FAMILY 19 DOMAIN-CONTAINING PROTEIN HI_1415"/>
    <property type="match status" value="1"/>
</dbReference>
<dbReference type="GO" id="GO:0016998">
    <property type="term" value="P:cell wall macromolecule catabolic process"/>
    <property type="evidence" value="ECO:0007669"/>
    <property type="project" value="InterPro"/>
</dbReference>
<name>A0A0S2JZP5_9GAMM</name>
<feature type="domain" description="Glycoside hydrolase family 19 catalytic" evidence="1">
    <location>
        <begin position="110"/>
        <end position="167"/>
    </location>
</feature>
<dbReference type="OrthoDB" id="9798982at2"/>
<dbReference type="Proteomes" id="UP000061457">
    <property type="component" value="Chromosome I"/>
</dbReference>
<dbReference type="PANTHER" id="PTHR34408">
    <property type="entry name" value="FAMILY PROTEIN, PUTATIVE-RELATED"/>
    <property type="match status" value="1"/>
</dbReference>
<dbReference type="Gene3D" id="1.10.530.10">
    <property type="match status" value="1"/>
</dbReference>
<reference evidence="2 3" key="1">
    <citation type="submission" date="2015-11" db="EMBL/GenBank/DDBJ databases">
        <authorList>
            <person name="Zhang Y."/>
            <person name="Guo Z."/>
        </authorList>
    </citation>
    <scope>NUCLEOTIDE SEQUENCE [LARGE SCALE GENOMIC DNA]</scope>
    <source>
        <strain evidence="2 3">KCTC 12086</strain>
    </source>
</reference>
<protein>
    <submittedName>
        <fullName evidence="2">Putative chitinase</fullName>
    </submittedName>
</protein>
<dbReference type="InterPro" id="IPR052354">
    <property type="entry name" value="Cell_Wall_Dynamics_Protein"/>
</dbReference>
<dbReference type="RefSeq" id="WP_058029312.1">
    <property type="nucleotide sequence ID" value="NZ_CP013187.1"/>
</dbReference>
<dbReference type="STRING" id="161398.PP2015_1068"/>
<sequence>MNIDFDMLRHIMPQAKDSDIQHYLPAIQTRLATFDINTPLRVAHFIAQIAHESGQFKYKVENLNYSARALRLVFGKYFQTDDIAEQYARNPEKIANVVYANRMGNGDIGSGDGWKYRGRGLIQLTGKENYRTCGNAIGLPLVEQPDGLANDPNAAVMTACYFWHSRHLNQYADQDDLKSITKRINGGYHGLEERAKFLNRAKQYLEIQGADV</sequence>
<dbReference type="PATRIC" id="fig|161398.10.peg.1088"/>
<evidence type="ECO:0000313" key="3">
    <source>
        <dbReference type="Proteomes" id="UP000061457"/>
    </source>
</evidence>